<dbReference type="Proteomes" id="UP000784294">
    <property type="component" value="Unassembled WGS sequence"/>
</dbReference>
<organism evidence="1 2">
    <name type="scientific">Protopolystoma xenopodis</name>
    <dbReference type="NCBI Taxonomy" id="117903"/>
    <lineage>
        <taxon>Eukaryota</taxon>
        <taxon>Metazoa</taxon>
        <taxon>Spiralia</taxon>
        <taxon>Lophotrochozoa</taxon>
        <taxon>Platyhelminthes</taxon>
        <taxon>Monogenea</taxon>
        <taxon>Polyopisthocotylea</taxon>
        <taxon>Polystomatidea</taxon>
        <taxon>Polystomatidae</taxon>
        <taxon>Protopolystoma</taxon>
    </lineage>
</organism>
<dbReference type="OrthoDB" id="1721884at2759"/>
<proteinExistence type="predicted"/>
<protein>
    <submittedName>
        <fullName evidence="1">Uncharacterized protein</fullName>
    </submittedName>
</protein>
<sequence length="71" mass="7706">MQPRYDVPGSLIREVVVDQDVVLGIRCPRYIYSSKSGEPAETTECDRYADAIGTANIDPGSEHSSTSSLTT</sequence>
<name>A0A3S5FBL5_9PLAT</name>
<gene>
    <name evidence="1" type="ORF">PXEA_LOCUS391</name>
</gene>
<accession>A0A3S5FBL5</accession>
<reference evidence="1" key="1">
    <citation type="submission" date="2018-11" db="EMBL/GenBank/DDBJ databases">
        <authorList>
            <consortium name="Pathogen Informatics"/>
        </authorList>
    </citation>
    <scope>NUCLEOTIDE SEQUENCE</scope>
</reference>
<evidence type="ECO:0000313" key="1">
    <source>
        <dbReference type="EMBL" id="VEL06951.1"/>
    </source>
</evidence>
<dbReference type="AlphaFoldDB" id="A0A3S5FBL5"/>
<keyword evidence="2" id="KW-1185">Reference proteome</keyword>
<comment type="caution">
    <text evidence="1">The sequence shown here is derived from an EMBL/GenBank/DDBJ whole genome shotgun (WGS) entry which is preliminary data.</text>
</comment>
<dbReference type="EMBL" id="CAAALY010000703">
    <property type="protein sequence ID" value="VEL06951.1"/>
    <property type="molecule type" value="Genomic_DNA"/>
</dbReference>
<evidence type="ECO:0000313" key="2">
    <source>
        <dbReference type="Proteomes" id="UP000784294"/>
    </source>
</evidence>